<reference evidence="7" key="1">
    <citation type="submission" date="2021-03" db="EMBL/GenBank/DDBJ databases">
        <title>Revisited historic fungal species revealed as producer of novel bioactive compounds through whole genome sequencing and comparative genomics.</title>
        <authorList>
            <person name="Vignolle G.A."/>
            <person name="Hochenegger N."/>
            <person name="Mach R.L."/>
            <person name="Mach-Aigner A.R."/>
            <person name="Javad Rahimi M."/>
            <person name="Salim K.A."/>
            <person name="Chan C.M."/>
            <person name="Lim L.B.L."/>
            <person name="Cai F."/>
            <person name="Druzhinina I.S."/>
            <person name="U'Ren J.M."/>
            <person name="Derntl C."/>
        </authorList>
    </citation>
    <scope>NUCLEOTIDE SEQUENCE</scope>
    <source>
        <strain evidence="7">TUCIM 5799</strain>
    </source>
</reference>
<name>A0A9Q0AM98_9PEZI</name>
<organism evidence="7 8">
    <name type="scientific">Neoarthrinium moseri</name>
    <dbReference type="NCBI Taxonomy" id="1658444"/>
    <lineage>
        <taxon>Eukaryota</taxon>
        <taxon>Fungi</taxon>
        <taxon>Dikarya</taxon>
        <taxon>Ascomycota</taxon>
        <taxon>Pezizomycotina</taxon>
        <taxon>Sordariomycetes</taxon>
        <taxon>Xylariomycetidae</taxon>
        <taxon>Amphisphaeriales</taxon>
        <taxon>Apiosporaceae</taxon>
        <taxon>Neoarthrinium</taxon>
    </lineage>
</organism>
<evidence type="ECO:0000259" key="6">
    <source>
        <dbReference type="Pfam" id="PF08167"/>
    </source>
</evidence>
<feature type="domain" description="Pre-rRNA-processing protein RIX1 N-terminal" evidence="6">
    <location>
        <begin position="10"/>
        <end position="235"/>
    </location>
</feature>
<feature type="region of interest" description="Disordered" evidence="5">
    <location>
        <begin position="752"/>
        <end position="804"/>
    </location>
</feature>
<dbReference type="GO" id="GO:0005634">
    <property type="term" value="C:nucleus"/>
    <property type="evidence" value="ECO:0007669"/>
    <property type="project" value="UniProtKB-SubCell"/>
</dbReference>
<keyword evidence="4" id="KW-0539">Nucleus</keyword>
<comment type="caution">
    <text evidence="7">The sequence shown here is derived from an EMBL/GenBank/DDBJ whole genome shotgun (WGS) entry which is preliminary data.</text>
</comment>
<evidence type="ECO:0000256" key="4">
    <source>
        <dbReference type="ARBA" id="ARBA00023242"/>
    </source>
</evidence>
<dbReference type="GO" id="GO:0006364">
    <property type="term" value="P:rRNA processing"/>
    <property type="evidence" value="ECO:0007669"/>
    <property type="project" value="TreeGrafter"/>
</dbReference>
<sequence length="804" mass="86226">MAFVALPPELRSICRKLTAYKPEQLPGLLPALLKDLQRCQGPLSAPQESKSNANSSEAGVLVHKLRTHIGTLLNGRSVEGRFAAVALVKAYTEVGGWECLRTSEAWVRGLLSILQVSLGAVPMPAHRLTSQQKKDPAVTKELAIVTLTKIYLLLNRYQTLIREIVTPTLPTFASACLQILKPPSSSKAGKAPLGLTETIFEALSSLIPLYPTTLRPSASQIRSVTRPYLAPTNSDETIVPQSLKSSAQRLVIRLHMTAAKNGGSEEWAKHTAALIKDFHETADQVFRAVQETWESATGHSRQPVDYNTEPCGGGSSAEQLPEWTGLQAGSERMVGLLQCLASCLQCATKVPVTVPVSALADLAARVSSIVPPHPGQDKDASIQLNPAVGREEKDELWTVFPEIQIATMRLLQALARRLGSNYTPLAQDTLDQTMRIIEGGYRFPEVRLAAFALTTELLQLCGPTMSKANVDALSLVAMTCCRDLLGAAGHIKAPKQQQASSAGQNGAKSRNTAQNADAFLSSNIEEESVAVTLAPEHLAAAEKFLVTLFSHLPQHYLNPELRSRMLRAAILCSIKDAQVASILHPSKDKNGRTPQVILPYLHQQFPHDETVEILRFSFRPASTGARGDLMDLDDEEMMTMQTGNAASSDKPRNGLAFDRPFQPTAAPAAQDGADEPVVARTAPPVPGIAAETAPSPFISEPGADTNPLKRKNDNDDVEMVISPKRISIDDESAGGLDPGFGAMGTLVESTLATVPAPRPEAQGGFGAGGDAEAGDGSDDDDDDESVHLNMDLDSDGDEGDEDES</sequence>
<evidence type="ECO:0000256" key="1">
    <source>
        <dbReference type="ARBA" id="ARBA00004123"/>
    </source>
</evidence>
<evidence type="ECO:0000256" key="3">
    <source>
        <dbReference type="ARBA" id="ARBA00021502"/>
    </source>
</evidence>
<dbReference type="AlphaFoldDB" id="A0A9Q0AM98"/>
<evidence type="ECO:0000313" key="7">
    <source>
        <dbReference type="EMBL" id="KAI1861034.1"/>
    </source>
</evidence>
<dbReference type="SUPFAM" id="SSF48371">
    <property type="entry name" value="ARM repeat"/>
    <property type="match status" value="1"/>
</dbReference>
<accession>A0A9Q0AM98</accession>
<dbReference type="PANTHER" id="PTHR34105">
    <property type="entry name" value="PROLINE-, GLUTAMIC ACID- AND LEUCINE-RICH PROTEIN 1"/>
    <property type="match status" value="1"/>
</dbReference>
<dbReference type="PANTHER" id="PTHR34105:SF1">
    <property type="entry name" value="PROLINE-, GLUTAMIC ACID- AND LEUCINE-RICH PROTEIN 1"/>
    <property type="match status" value="1"/>
</dbReference>
<dbReference type="Proteomes" id="UP000829685">
    <property type="component" value="Unassembled WGS sequence"/>
</dbReference>
<dbReference type="InterPro" id="IPR016024">
    <property type="entry name" value="ARM-type_fold"/>
</dbReference>
<feature type="compositionally biased region" description="Acidic residues" evidence="5">
    <location>
        <begin position="772"/>
        <end position="784"/>
    </location>
</feature>
<dbReference type="InterPro" id="IPR012583">
    <property type="entry name" value="RIX1_N"/>
</dbReference>
<evidence type="ECO:0000256" key="5">
    <source>
        <dbReference type="SAM" id="MobiDB-lite"/>
    </source>
</evidence>
<dbReference type="EMBL" id="JAFIMR010000030">
    <property type="protein sequence ID" value="KAI1861034.1"/>
    <property type="molecule type" value="Genomic_DNA"/>
</dbReference>
<evidence type="ECO:0000313" key="8">
    <source>
        <dbReference type="Proteomes" id="UP000829685"/>
    </source>
</evidence>
<feature type="region of interest" description="Disordered" evidence="5">
    <location>
        <begin position="690"/>
        <end position="714"/>
    </location>
</feature>
<keyword evidence="8" id="KW-1185">Reference proteome</keyword>
<feature type="compositionally biased region" description="Acidic residues" evidence="5">
    <location>
        <begin position="792"/>
        <end position="804"/>
    </location>
</feature>
<protein>
    <recommendedName>
        <fullName evidence="3">Pre-rRNA-processing protein RIX1</fullName>
    </recommendedName>
</protein>
<proteinExistence type="inferred from homology"/>
<feature type="region of interest" description="Disordered" evidence="5">
    <location>
        <begin position="643"/>
        <end position="675"/>
    </location>
</feature>
<evidence type="ECO:0000256" key="2">
    <source>
        <dbReference type="ARBA" id="ARBA00010511"/>
    </source>
</evidence>
<comment type="similarity">
    <text evidence="2">Belongs to the RIX1/PELP1 family.</text>
</comment>
<comment type="subcellular location">
    <subcellularLocation>
        <location evidence="1">Nucleus</location>
    </subcellularLocation>
</comment>
<dbReference type="Pfam" id="PF08167">
    <property type="entry name" value="RIX1"/>
    <property type="match status" value="1"/>
</dbReference>
<gene>
    <name evidence="7" type="ORF">JX265_009653</name>
</gene>